<dbReference type="InterPro" id="IPR016181">
    <property type="entry name" value="Acyl_CoA_acyltransferase"/>
</dbReference>
<name>A0A285U157_9HYPH</name>
<organism evidence="2 3">
    <name type="scientific">Rhizobium subbaraonis</name>
    <dbReference type="NCBI Taxonomy" id="908946"/>
    <lineage>
        <taxon>Bacteria</taxon>
        <taxon>Pseudomonadati</taxon>
        <taxon>Pseudomonadota</taxon>
        <taxon>Alphaproteobacteria</taxon>
        <taxon>Hyphomicrobiales</taxon>
        <taxon>Rhizobiaceae</taxon>
        <taxon>Rhizobium/Agrobacterium group</taxon>
        <taxon>Rhizobium</taxon>
    </lineage>
</organism>
<dbReference type="SUPFAM" id="SSF55729">
    <property type="entry name" value="Acyl-CoA N-acyltransferases (Nat)"/>
    <property type="match status" value="1"/>
</dbReference>
<protein>
    <submittedName>
        <fullName evidence="2">Amino-acid N-acetyltransferase</fullName>
    </submittedName>
</protein>
<evidence type="ECO:0000259" key="1">
    <source>
        <dbReference type="PROSITE" id="PS51186"/>
    </source>
</evidence>
<dbReference type="Gene3D" id="3.40.630.30">
    <property type="match status" value="1"/>
</dbReference>
<sequence>MSDLRLEPVTGSDPEQKLALSVSGLPTEDLEDTGRSFFRAVSSDRGTVGYAGIEACGGDVLLRSIVILPEHRGKALGKSLTRETLKTVNVNSAVFLATTSAAPFFESVGFVVIERADVPPAVLATRQLSGICPASATIMKLDRPPTCPTSAPMRQNWFN</sequence>
<evidence type="ECO:0000313" key="2">
    <source>
        <dbReference type="EMBL" id="SOC35664.1"/>
    </source>
</evidence>
<accession>A0A285U157</accession>
<dbReference type="OrthoDB" id="5197788at2"/>
<evidence type="ECO:0000313" key="3">
    <source>
        <dbReference type="Proteomes" id="UP000219167"/>
    </source>
</evidence>
<dbReference type="CDD" id="cd04301">
    <property type="entry name" value="NAT_SF"/>
    <property type="match status" value="1"/>
</dbReference>
<dbReference type="Pfam" id="PF13508">
    <property type="entry name" value="Acetyltransf_7"/>
    <property type="match status" value="1"/>
</dbReference>
<dbReference type="RefSeq" id="WP_097136018.1">
    <property type="nucleotide sequence ID" value="NZ_OBQD01000001.1"/>
</dbReference>
<dbReference type="NCBIfam" id="NF040501">
    <property type="entry name" value="resist_ArsN2"/>
    <property type="match status" value="1"/>
</dbReference>
<dbReference type="AlphaFoldDB" id="A0A285U157"/>
<keyword evidence="3" id="KW-1185">Reference proteome</keyword>
<dbReference type="EMBL" id="OBQD01000001">
    <property type="protein sequence ID" value="SOC35664.1"/>
    <property type="molecule type" value="Genomic_DNA"/>
</dbReference>
<dbReference type="GO" id="GO:0016747">
    <property type="term" value="F:acyltransferase activity, transferring groups other than amino-acyl groups"/>
    <property type="evidence" value="ECO:0007669"/>
    <property type="project" value="InterPro"/>
</dbReference>
<dbReference type="Proteomes" id="UP000219167">
    <property type="component" value="Unassembled WGS sequence"/>
</dbReference>
<keyword evidence="2" id="KW-0808">Transferase</keyword>
<dbReference type="PROSITE" id="PS51186">
    <property type="entry name" value="GNAT"/>
    <property type="match status" value="1"/>
</dbReference>
<dbReference type="InterPro" id="IPR000182">
    <property type="entry name" value="GNAT_dom"/>
</dbReference>
<gene>
    <name evidence="2" type="ORF">SAMN05892877_101471</name>
</gene>
<reference evidence="2 3" key="1">
    <citation type="submission" date="2017-08" db="EMBL/GenBank/DDBJ databases">
        <authorList>
            <person name="de Groot N.N."/>
        </authorList>
    </citation>
    <scope>NUCLEOTIDE SEQUENCE [LARGE SCALE GENOMIC DNA]</scope>
    <source>
        <strain evidence="2 3">JC85</strain>
    </source>
</reference>
<feature type="domain" description="N-acetyltransferase" evidence="1">
    <location>
        <begin position="4"/>
        <end position="144"/>
    </location>
</feature>
<proteinExistence type="predicted"/>